<reference evidence="2" key="1">
    <citation type="submission" date="2022-07" db="EMBL/GenBank/DDBJ databases">
        <title>Chromosome-level genome of Muraenolepis orangiensis.</title>
        <authorList>
            <person name="Kim J."/>
        </authorList>
    </citation>
    <scope>NUCLEOTIDE SEQUENCE</scope>
    <source>
        <strain evidence="2">KU_S4_2022</strain>
        <tissue evidence="2">Muscle</tissue>
    </source>
</reference>
<sequence>MGMGTLPTPICSGFRSPEEVFSMGERGGVHTSGGDYTTLITTPPWTKPGHTNQGDQRPNLDTPTQDIRGQPWTQQPRRSEANHGHTNPGDQRPTLDTPTQEIRGQPWTHQPRRSEANPGHTNPGDQRPTLESPTQEIRGQPWTHQPRRSEANPGHTNPGDQRPTLDTPTQQTKPEDGHSLETPGLSSKILWSTILWSNVKKTKSPF</sequence>
<feature type="compositionally biased region" description="Polar residues" evidence="1">
    <location>
        <begin position="84"/>
        <end position="102"/>
    </location>
</feature>
<keyword evidence="3" id="KW-1185">Reference proteome</keyword>
<name>A0A9Q0IUG4_9TELE</name>
<dbReference type="Proteomes" id="UP001148018">
    <property type="component" value="Unassembled WGS sequence"/>
</dbReference>
<gene>
    <name evidence="2" type="ORF">NHX12_021529</name>
</gene>
<protein>
    <submittedName>
        <fullName evidence="2">Uncharacterized protein</fullName>
    </submittedName>
</protein>
<feature type="compositionally biased region" description="Polar residues" evidence="1">
    <location>
        <begin position="119"/>
        <end position="137"/>
    </location>
</feature>
<dbReference type="EMBL" id="JANIIK010000037">
    <property type="protein sequence ID" value="KAJ3611514.1"/>
    <property type="molecule type" value="Genomic_DNA"/>
</dbReference>
<organism evidence="2 3">
    <name type="scientific">Muraenolepis orangiensis</name>
    <name type="common">Patagonian moray cod</name>
    <dbReference type="NCBI Taxonomy" id="630683"/>
    <lineage>
        <taxon>Eukaryota</taxon>
        <taxon>Metazoa</taxon>
        <taxon>Chordata</taxon>
        <taxon>Craniata</taxon>
        <taxon>Vertebrata</taxon>
        <taxon>Euteleostomi</taxon>
        <taxon>Actinopterygii</taxon>
        <taxon>Neopterygii</taxon>
        <taxon>Teleostei</taxon>
        <taxon>Neoteleostei</taxon>
        <taxon>Acanthomorphata</taxon>
        <taxon>Zeiogadaria</taxon>
        <taxon>Gadariae</taxon>
        <taxon>Gadiformes</taxon>
        <taxon>Muraenolepidoidei</taxon>
        <taxon>Muraenolepididae</taxon>
        <taxon>Muraenolepis</taxon>
    </lineage>
</organism>
<evidence type="ECO:0000256" key="1">
    <source>
        <dbReference type="SAM" id="MobiDB-lite"/>
    </source>
</evidence>
<dbReference type="AlphaFoldDB" id="A0A9Q0IUG4"/>
<feature type="compositionally biased region" description="Polar residues" evidence="1">
    <location>
        <begin position="154"/>
        <end position="172"/>
    </location>
</feature>
<comment type="caution">
    <text evidence="2">The sequence shown here is derived from an EMBL/GenBank/DDBJ whole genome shotgun (WGS) entry which is preliminary data.</text>
</comment>
<evidence type="ECO:0000313" key="2">
    <source>
        <dbReference type="EMBL" id="KAJ3611514.1"/>
    </source>
</evidence>
<feature type="compositionally biased region" description="Polar residues" evidence="1">
    <location>
        <begin position="34"/>
        <end position="76"/>
    </location>
</feature>
<evidence type="ECO:0000313" key="3">
    <source>
        <dbReference type="Proteomes" id="UP001148018"/>
    </source>
</evidence>
<proteinExistence type="predicted"/>
<feature type="region of interest" description="Disordered" evidence="1">
    <location>
        <begin position="1"/>
        <end position="191"/>
    </location>
</feature>
<accession>A0A9Q0IUG4</accession>